<keyword evidence="2" id="KW-1185">Reference proteome</keyword>
<dbReference type="RefSeq" id="WP_091238036.1">
    <property type="nucleotide sequence ID" value="NZ_FNIR01000001.1"/>
</dbReference>
<name>A0A1H0C0R3_9ACTN</name>
<gene>
    <name evidence="1" type="ORF">SAMN05660199_00173</name>
</gene>
<dbReference type="AlphaFoldDB" id="A0A1H0C0R3"/>
<accession>A0A1H0C0R3</accession>
<dbReference type="EMBL" id="FNIR01000001">
    <property type="protein sequence ID" value="SDN51498.1"/>
    <property type="molecule type" value="Genomic_DNA"/>
</dbReference>
<dbReference type="Proteomes" id="UP000199088">
    <property type="component" value="Unassembled WGS sequence"/>
</dbReference>
<proteinExistence type="predicted"/>
<reference evidence="2" key="1">
    <citation type="submission" date="2016-10" db="EMBL/GenBank/DDBJ databases">
        <authorList>
            <person name="Varghese N."/>
            <person name="Submissions S."/>
        </authorList>
    </citation>
    <scope>NUCLEOTIDE SEQUENCE [LARGE SCALE GENOMIC DNA]</scope>
    <source>
        <strain evidence="2">DSM 45843</strain>
    </source>
</reference>
<dbReference type="STRING" id="1052260.SAMN05660199_00173"/>
<organism evidence="1 2">
    <name type="scientific">Klenkia soli</name>
    <dbReference type="NCBI Taxonomy" id="1052260"/>
    <lineage>
        <taxon>Bacteria</taxon>
        <taxon>Bacillati</taxon>
        <taxon>Actinomycetota</taxon>
        <taxon>Actinomycetes</taxon>
        <taxon>Geodermatophilales</taxon>
        <taxon>Geodermatophilaceae</taxon>
        <taxon>Klenkia</taxon>
    </lineage>
</organism>
<evidence type="ECO:0000313" key="1">
    <source>
        <dbReference type="EMBL" id="SDN51498.1"/>
    </source>
</evidence>
<protein>
    <submittedName>
        <fullName evidence="1">Uncharacterized protein</fullName>
    </submittedName>
</protein>
<sequence>MLSWSAIYGRLGADRRRDLDLVEQEARNAETEVADLENAVRRGDDVEPGQVEAAEARGRHVRLRLDGVAAKHDRVLHEAQMGWAREVHAAATALDDEVVFGAVDGVAEALALLIKVVPDWNERFTVVLDAARQVPAELGVDVGEVHGALRIEGRSKRRVDLSQLVHQALYDAVGGDLTRLAGSEFQNKAQAAHNTRLTFKDSARAGI</sequence>
<evidence type="ECO:0000313" key="2">
    <source>
        <dbReference type="Proteomes" id="UP000199088"/>
    </source>
</evidence>